<dbReference type="EMBL" id="JBHRXV010000008">
    <property type="protein sequence ID" value="MFC3712802.1"/>
    <property type="molecule type" value="Genomic_DNA"/>
</dbReference>
<dbReference type="Gene3D" id="3.40.50.150">
    <property type="entry name" value="Vaccinia Virus protein VP39"/>
    <property type="match status" value="1"/>
</dbReference>
<comment type="caution">
    <text evidence="1">The sequence shown here is derived from an EMBL/GenBank/DDBJ whole genome shotgun (WGS) entry which is preliminary data.</text>
</comment>
<dbReference type="Pfam" id="PF13489">
    <property type="entry name" value="Methyltransf_23"/>
    <property type="match status" value="1"/>
</dbReference>
<dbReference type="InterPro" id="IPR029063">
    <property type="entry name" value="SAM-dependent_MTases_sf"/>
</dbReference>
<dbReference type="CDD" id="cd02440">
    <property type="entry name" value="AdoMet_MTases"/>
    <property type="match status" value="1"/>
</dbReference>
<name>A0ABV7XC29_9SPHN</name>
<sequence>MRASDNATHAQAGRSEEHWGDYWVDAGLHGCTAQFPEAVQREVAARWRALFATLPDGATLLDIGCGKGALLDLAGATGALARGIQATGVDLAPAATLSGEGFDIHGGIDAAALPFADRSFDCVVSQFGIEYAGFKPALAEAARVCAGQLVVLSHAAEGVVTEQAAEQAAQIDELLGPSRVAERLRTAQEDGSIDAVIATLRDELAAMIGEATNTGILDQLYVSFGEIARVAPLMPPAELAAAIDFMVTQLGRHRVRMGALADAAVRGEMAESATAMLTAAGFETTMSAQLSGGGDVVGYWLVARRNDADTLS</sequence>
<dbReference type="Proteomes" id="UP001595615">
    <property type="component" value="Unassembled WGS sequence"/>
</dbReference>
<keyword evidence="1" id="KW-0808">Transferase</keyword>
<keyword evidence="1" id="KW-0489">Methyltransferase</keyword>
<gene>
    <name evidence="1" type="ORF">ACFOMD_09490</name>
</gene>
<dbReference type="RefSeq" id="WP_380860402.1">
    <property type="nucleotide sequence ID" value="NZ_JBHRXV010000008.1"/>
</dbReference>
<reference evidence="2" key="1">
    <citation type="journal article" date="2019" name="Int. J. Syst. Evol. Microbiol.">
        <title>The Global Catalogue of Microorganisms (GCM) 10K type strain sequencing project: providing services to taxonomists for standard genome sequencing and annotation.</title>
        <authorList>
            <consortium name="The Broad Institute Genomics Platform"/>
            <consortium name="The Broad Institute Genome Sequencing Center for Infectious Disease"/>
            <person name="Wu L."/>
            <person name="Ma J."/>
        </authorList>
    </citation>
    <scope>NUCLEOTIDE SEQUENCE [LARGE SCALE GENOMIC DNA]</scope>
    <source>
        <strain evidence="2">KCTC 42644</strain>
    </source>
</reference>
<accession>A0ABV7XC29</accession>
<keyword evidence="2" id="KW-1185">Reference proteome</keyword>
<evidence type="ECO:0000313" key="1">
    <source>
        <dbReference type="EMBL" id="MFC3712802.1"/>
    </source>
</evidence>
<proteinExistence type="predicted"/>
<dbReference type="GO" id="GO:0008168">
    <property type="term" value="F:methyltransferase activity"/>
    <property type="evidence" value="ECO:0007669"/>
    <property type="project" value="UniProtKB-KW"/>
</dbReference>
<dbReference type="SUPFAM" id="SSF53335">
    <property type="entry name" value="S-adenosyl-L-methionine-dependent methyltransferases"/>
    <property type="match status" value="1"/>
</dbReference>
<dbReference type="GO" id="GO:0032259">
    <property type="term" value="P:methylation"/>
    <property type="evidence" value="ECO:0007669"/>
    <property type="project" value="UniProtKB-KW"/>
</dbReference>
<dbReference type="InterPro" id="IPR050508">
    <property type="entry name" value="Methyltransf_Superfamily"/>
</dbReference>
<protein>
    <submittedName>
        <fullName evidence="1">Class I SAM-dependent methyltransferase</fullName>
        <ecNumber evidence="1">2.1.1.-</ecNumber>
    </submittedName>
</protein>
<dbReference type="PANTHER" id="PTHR42912">
    <property type="entry name" value="METHYLTRANSFERASE"/>
    <property type="match status" value="1"/>
</dbReference>
<organism evidence="1 2">
    <name type="scientific">Sphingoaurantiacus capsulatus</name>
    <dbReference type="NCBI Taxonomy" id="1771310"/>
    <lineage>
        <taxon>Bacteria</taxon>
        <taxon>Pseudomonadati</taxon>
        <taxon>Pseudomonadota</taxon>
        <taxon>Alphaproteobacteria</taxon>
        <taxon>Sphingomonadales</taxon>
        <taxon>Sphingosinicellaceae</taxon>
        <taxon>Sphingoaurantiacus</taxon>
    </lineage>
</organism>
<evidence type="ECO:0000313" key="2">
    <source>
        <dbReference type="Proteomes" id="UP001595615"/>
    </source>
</evidence>
<dbReference type="EC" id="2.1.1.-" evidence="1"/>